<evidence type="ECO:0000313" key="2">
    <source>
        <dbReference type="Proteomes" id="UP000438182"/>
    </source>
</evidence>
<dbReference type="AlphaFoldDB" id="A0A6I4NSP9"/>
<accession>A0A6I4NSP9</accession>
<reference evidence="1 2" key="1">
    <citation type="submission" date="2019-12" db="EMBL/GenBank/DDBJ databases">
        <authorList>
            <person name="Kim Y.S."/>
        </authorList>
    </citation>
    <scope>NUCLEOTIDE SEQUENCE [LARGE SCALE GENOMIC DNA]</scope>
    <source>
        <strain evidence="1 2">MMS17-SY077</strain>
    </source>
</reference>
<gene>
    <name evidence="1" type="ORF">GB864_01715</name>
</gene>
<proteinExistence type="predicted"/>
<name>A0A6I4NSP9_9MICO</name>
<comment type="caution">
    <text evidence="1">The sequence shown here is derived from an EMBL/GenBank/DDBJ whole genome shotgun (WGS) entry which is preliminary data.</text>
</comment>
<protein>
    <submittedName>
        <fullName evidence="1">Zinc-binding alcohol dehydrogenase</fullName>
    </submittedName>
</protein>
<sequence>MGAGGSWVIREDAGRPVLLALYLREVLGIGAPVALPRLRGVGATSPPSDDLRALALEAQWLDLWAMTIEPEQHPSPVPLALVDEYGTGLALATSGAAELTAAVPRHAEAARAWVEWSHQRYTSDSRSRRGDAYRAYAGTIAQHERVVGRRAYSFELNVQVLPFDQTGVWWIGTNSIAVTDSLRSDAAAFDAALHPIIAQLA</sequence>
<dbReference type="Proteomes" id="UP000438182">
    <property type="component" value="Unassembled WGS sequence"/>
</dbReference>
<organism evidence="1 2">
    <name type="scientific">Agromyces seonyuensis</name>
    <dbReference type="NCBI Taxonomy" id="2662446"/>
    <lineage>
        <taxon>Bacteria</taxon>
        <taxon>Bacillati</taxon>
        <taxon>Actinomycetota</taxon>
        <taxon>Actinomycetes</taxon>
        <taxon>Micrococcales</taxon>
        <taxon>Microbacteriaceae</taxon>
        <taxon>Agromyces</taxon>
    </lineage>
</organism>
<keyword evidence="2" id="KW-1185">Reference proteome</keyword>
<dbReference type="EMBL" id="WSTA01000004">
    <property type="protein sequence ID" value="MWB97283.1"/>
    <property type="molecule type" value="Genomic_DNA"/>
</dbReference>
<evidence type="ECO:0000313" key="1">
    <source>
        <dbReference type="EMBL" id="MWB97283.1"/>
    </source>
</evidence>
<dbReference type="RefSeq" id="WP_160422607.1">
    <property type="nucleotide sequence ID" value="NZ_WSTA01000004.1"/>
</dbReference>